<sequence length="339" mass="35776">MSRGNNGAMTRKPVMSDVARLAGVSHQTVSRVINGASSIRPETRARVEHAIAQLGYRPNSVARALVTNRSGIIGIIGSSTGQYGPSSIQRSVEESARAAGFFSSSVTLAAVTRQEIRGALDHLSRLAVEAIVMIAAQQDALNVVYAEDFGVPVIIVEGDLSGSGMSVGVDQVGAARVATQHLIDLGHTDIAHVSGPDGWPEAHARTRGYLDAMLAARLSPRPELKGDWSAARGYQLGRQIAENRSITAVFAANDHTAIGVLHALAEAGRRVPEDVSVIGFDDIPEAPYLIPALTTIRQDFAAVGHQAIAMVQARLAGTECSIDLLPSDLIVRDSTSALR</sequence>
<proteinExistence type="predicted"/>
<evidence type="ECO:0000256" key="3">
    <source>
        <dbReference type="ARBA" id="ARBA00023163"/>
    </source>
</evidence>
<dbReference type="CDD" id="cd01574">
    <property type="entry name" value="PBP1_LacI"/>
    <property type="match status" value="1"/>
</dbReference>
<dbReference type="AlphaFoldDB" id="A0AAV2WQG6"/>
<dbReference type="PROSITE" id="PS00356">
    <property type="entry name" value="HTH_LACI_1"/>
    <property type="match status" value="1"/>
</dbReference>
<evidence type="ECO:0000313" key="5">
    <source>
        <dbReference type="EMBL" id="CDQ46402.1"/>
    </source>
</evidence>
<dbReference type="Pfam" id="PF00356">
    <property type="entry name" value="LacI"/>
    <property type="match status" value="1"/>
</dbReference>
<accession>A0AAV2WQG6</accession>
<dbReference type="PANTHER" id="PTHR30146:SF109">
    <property type="entry name" value="HTH-TYPE TRANSCRIPTIONAL REGULATOR GALS"/>
    <property type="match status" value="1"/>
</dbReference>
<dbReference type="Proteomes" id="UP000028864">
    <property type="component" value="Unassembled WGS sequence"/>
</dbReference>
<keyword evidence="2" id="KW-0238">DNA-binding</keyword>
<reference evidence="5" key="2">
    <citation type="submission" date="2015-09" db="EMBL/GenBank/DDBJ databases">
        <title>Draft genome sequence of Mycobacterium neoaurum DSM 44074.</title>
        <authorList>
            <person name="Croce O."/>
            <person name="Robert C."/>
            <person name="Raoult D."/>
            <person name="Drancourt M."/>
        </authorList>
    </citation>
    <scope>NUCLEOTIDE SEQUENCE</scope>
    <source>
        <strain evidence="5">DSM 44074</strain>
    </source>
</reference>
<dbReference type="InterPro" id="IPR010982">
    <property type="entry name" value="Lambda_DNA-bd_dom_sf"/>
</dbReference>
<evidence type="ECO:0000313" key="6">
    <source>
        <dbReference type="Proteomes" id="UP000028864"/>
    </source>
</evidence>
<dbReference type="InterPro" id="IPR046335">
    <property type="entry name" value="LacI/GalR-like_sensor"/>
</dbReference>
<evidence type="ECO:0000256" key="1">
    <source>
        <dbReference type="ARBA" id="ARBA00023015"/>
    </source>
</evidence>
<name>A0AAV2WQG6_MYCNE</name>
<dbReference type="Gene3D" id="1.10.260.40">
    <property type="entry name" value="lambda repressor-like DNA-binding domains"/>
    <property type="match status" value="1"/>
</dbReference>
<dbReference type="CDD" id="cd01392">
    <property type="entry name" value="HTH_LacI"/>
    <property type="match status" value="1"/>
</dbReference>
<dbReference type="Gene3D" id="3.40.50.2300">
    <property type="match status" value="2"/>
</dbReference>
<gene>
    <name evidence="5" type="ORF">BN1047_04309</name>
</gene>
<evidence type="ECO:0000256" key="2">
    <source>
        <dbReference type="ARBA" id="ARBA00023125"/>
    </source>
</evidence>
<keyword evidence="1" id="KW-0805">Transcription regulation</keyword>
<dbReference type="InterPro" id="IPR000843">
    <property type="entry name" value="HTH_LacI"/>
</dbReference>
<evidence type="ECO:0000259" key="4">
    <source>
        <dbReference type="PROSITE" id="PS50932"/>
    </source>
</evidence>
<dbReference type="PROSITE" id="PS50932">
    <property type="entry name" value="HTH_LACI_2"/>
    <property type="match status" value="1"/>
</dbReference>
<reference evidence="5" key="1">
    <citation type="submission" date="2014-05" db="EMBL/GenBank/DDBJ databases">
        <authorList>
            <person name="Urmite Genomes"/>
        </authorList>
    </citation>
    <scope>NUCLEOTIDE SEQUENCE</scope>
    <source>
        <strain evidence="5">DSM 44074</strain>
    </source>
</reference>
<dbReference type="InterPro" id="IPR028082">
    <property type="entry name" value="Peripla_BP_I"/>
</dbReference>
<dbReference type="EMBL" id="LK021340">
    <property type="protein sequence ID" value="CDQ46402.1"/>
    <property type="molecule type" value="Genomic_DNA"/>
</dbReference>
<feature type="domain" description="HTH lacI-type" evidence="4">
    <location>
        <begin position="13"/>
        <end position="67"/>
    </location>
</feature>
<dbReference type="SUPFAM" id="SSF53822">
    <property type="entry name" value="Periplasmic binding protein-like I"/>
    <property type="match status" value="1"/>
</dbReference>
<dbReference type="GO" id="GO:0000976">
    <property type="term" value="F:transcription cis-regulatory region binding"/>
    <property type="evidence" value="ECO:0007669"/>
    <property type="project" value="TreeGrafter"/>
</dbReference>
<organism evidence="5 6">
    <name type="scientific">Mycolicibacterium neoaurum</name>
    <name type="common">Mycobacterium neoaurum</name>
    <dbReference type="NCBI Taxonomy" id="1795"/>
    <lineage>
        <taxon>Bacteria</taxon>
        <taxon>Bacillati</taxon>
        <taxon>Actinomycetota</taxon>
        <taxon>Actinomycetes</taxon>
        <taxon>Mycobacteriales</taxon>
        <taxon>Mycobacteriaceae</taxon>
        <taxon>Mycolicibacterium</taxon>
    </lineage>
</organism>
<dbReference type="Pfam" id="PF13377">
    <property type="entry name" value="Peripla_BP_3"/>
    <property type="match status" value="1"/>
</dbReference>
<protein>
    <submittedName>
        <fullName evidence="5">Ribose operon repressor</fullName>
    </submittedName>
</protein>
<keyword evidence="3" id="KW-0804">Transcription</keyword>
<dbReference type="GO" id="GO:0003700">
    <property type="term" value="F:DNA-binding transcription factor activity"/>
    <property type="evidence" value="ECO:0007669"/>
    <property type="project" value="TreeGrafter"/>
</dbReference>
<dbReference type="SUPFAM" id="SSF47413">
    <property type="entry name" value="lambda repressor-like DNA-binding domains"/>
    <property type="match status" value="1"/>
</dbReference>
<dbReference type="SMART" id="SM00354">
    <property type="entry name" value="HTH_LACI"/>
    <property type="match status" value="1"/>
</dbReference>
<dbReference type="PANTHER" id="PTHR30146">
    <property type="entry name" value="LACI-RELATED TRANSCRIPTIONAL REPRESSOR"/>
    <property type="match status" value="1"/>
</dbReference>